<keyword evidence="6 7" id="KW-0472">Membrane</keyword>
<feature type="transmembrane region" description="Helical" evidence="7">
    <location>
        <begin position="145"/>
        <end position="172"/>
    </location>
</feature>
<dbReference type="GO" id="GO:0005886">
    <property type="term" value="C:plasma membrane"/>
    <property type="evidence" value="ECO:0007669"/>
    <property type="project" value="UniProtKB-SubCell"/>
</dbReference>
<evidence type="ECO:0000256" key="7">
    <source>
        <dbReference type="SAM" id="Phobius"/>
    </source>
</evidence>
<evidence type="ECO:0000256" key="6">
    <source>
        <dbReference type="ARBA" id="ARBA00023136"/>
    </source>
</evidence>
<comment type="caution">
    <text evidence="8">The sequence shown here is derived from an EMBL/GenBank/DDBJ whole genome shotgun (WGS) entry which is preliminary data.</text>
</comment>
<protein>
    <submittedName>
        <fullName evidence="8">Chromate transporter</fullName>
    </submittedName>
</protein>
<reference evidence="8 9" key="1">
    <citation type="submission" date="2020-01" db="EMBL/GenBank/DDBJ databases">
        <title>Novel species isolated from a subtropical stream in China.</title>
        <authorList>
            <person name="Lu H."/>
        </authorList>
    </citation>
    <scope>NUCLEOTIDE SEQUENCE [LARGE SCALE GENOMIC DNA]</scope>
    <source>
        <strain evidence="8 9">FT82W</strain>
    </source>
</reference>
<gene>
    <name evidence="8" type="ORF">GTP91_06505</name>
</gene>
<dbReference type="RefSeq" id="WP_161096042.1">
    <property type="nucleotide sequence ID" value="NZ_WWCW01000013.1"/>
</dbReference>
<evidence type="ECO:0000313" key="9">
    <source>
        <dbReference type="Proteomes" id="UP000470302"/>
    </source>
</evidence>
<feature type="transmembrane region" description="Helical" evidence="7">
    <location>
        <begin position="72"/>
        <end position="95"/>
    </location>
</feature>
<dbReference type="GO" id="GO:0015109">
    <property type="term" value="F:chromate transmembrane transporter activity"/>
    <property type="evidence" value="ECO:0007669"/>
    <property type="project" value="InterPro"/>
</dbReference>
<dbReference type="Pfam" id="PF02417">
    <property type="entry name" value="Chromate_transp"/>
    <property type="match status" value="1"/>
</dbReference>
<dbReference type="Proteomes" id="UP000470302">
    <property type="component" value="Unassembled WGS sequence"/>
</dbReference>
<keyword evidence="5 7" id="KW-1133">Transmembrane helix</keyword>
<evidence type="ECO:0000256" key="1">
    <source>
        <dbReference type="ARBA" id="ARBA00004651"/>
    </source>
</evidence>
<comment type="subcellular location">
    <subcellularLocation>
        <location evidence="1">Cell membrane</location>
        <topology evidence="1">Multi-pass membrane protein</topology>
    </subcellularLocation>
</comment>
<evidence type="ECO:0000256" key="5">
    <source>
        <dbReference type="ARBA" id="ARBA00022989"/>
    </source>
</evidence>
<dbReference type="EMBL" id="WWCW01000013">
    <property type="protein sequence ID" value="MYM86835.1"/>
    <property type="molecule type" value="Genomic_DNA"/>
</dbReference>
<feature type="transmembrane region" description="Helical" evidence="7">
    <location>
        <begin position="107"/>
        <end position="124"/>
    </location>
</feature>
<evidence type="ECO:0000256" key="3">
    <source>
        <dbReference type="ARBA" id="ARBA00022475"/>
    </source>
</evidence>
<keyword evidence="4 7" id="KW-0812">Transmembrane</keyword>
<proteinExistence type="inferred from homology"/>
<name>A0A845G0B5_9BURK</name>
<dbReference type="InterPro" id="IPR003370">
    <property type="entry name" value="Chromate_transpt"/>
</dbReference>
<dbReference type="PANTHER" id="PTHR43663">
    <property type="entry name" value="CHROMATE TRANSPORT PROTEIN-RELATED"/>
    <property type="match status" value="1"/>
</dbReference>
<dbReference type="PANTHER" id="PTHR43663:SF1">
    <property type="entry name" value="CHROMATE TRANSPORTER"/>
    <property type="match status" value="1"/>
</dbReference>
<evidence type="ECO:0000256" key="4">
    <source>
        <dbReference type="ARBA" id="ARBA00022692"/>
    </source>
</evidence>
<feature type="transmembrane region" description="Helical" evidence="7">
    <location>
        <begin position="6"/>
        <end position="26"/>
    </location>
</feature>
<sequence length="184" mass="19774">MPLSTIFLVFSRLALMGFGGVMPFAYRALVEQHKWLTAEEFAKYLATSQMLPGPTICNVALMVGNRYAGTRGALAALAGMIAGPFMVVVALGVVYQRFGEIDMFRHAIRGMAAVAAGLILATAVKMAKSMFAKADWRTNRARLQVALLALAFVGLGLLQWQLALVFCVLAPLGTAATYLVGEEK</sequence>
<keyword evidence="3" id="KW-1003">Cell membrane</keyword>
<evidence type="ECO:0000313" key="8">
    <source>
        <dbReference type="EMBL" id="MYM86835.1"/>
    </source>
</evidence>
<dbReference type="AlphaFoldDB" id="A0A845G0B5"/>
<comment type="similarity">
    <text evidence="2">Belongs to the chromate ion transporter (CHR) (TC 2.A.51) family.</text>
</comment>
<evidence type="ECO:0000256" key="2">
    <source>
        <dbReference type="ARBA" id="ARBA00005262"/>
    </source>
</evidence>
<accession>A0A845G0B5</accession>
<dbReference type="InterPro" id="IPR052518">
    <property type="entry name" value="CHR_Transporter"/>
</dbReference>
<organism evidence="8 9">
    <name type="scientific">Duganella vulcania</name>
    <dbReference type="NCBI Taxonomy" id="2692166"/>
    <lineage>
        <taxon>Bacteria</taxon>
        <taxon>Pseudomonadati</taxon>
        <taxon>Pseudomonadota</taxon>
        <taxon>Betaproteobacteria</taxon>
        <taxon>Burkholderiales</taxon>
        <taxon>Oxalobacteraceae</taxon>
        <taxon>Telluria group</taxon>
        <taxon>Duganella</taxon>
    </lineage>
</organism>